<dbReference type="GO" id="GO:0004672">
    <property type="term" value="F:protein kinase activity"/>
    <property type="evidence" value="ECO:0007669"/>
    <property type="project" value="InterPro"/>
</dbReference>
<evidence type="ECO:0000256" key="1">
    <source>
        <dbReference type="ARBA" id="ARBA00022741"/>
    </source>
</evidence>
<keyword evidence="2 3" id="KW-0067">ATP-binding</keyword>
<dbReference type="InterPro" id="IPR000719">
    <property type="entry name" value="Prot_kinase_dom"/>
</dbReference>
<evidence type="ECO:0000256" key="2">
    <source>
        <dbReference type="ARBA" id="ARBA00022840"/>
    </source>
</evidence>
<dbReference type="Pfam" id="PF07714">
    <property type="entry name" value="PK_Tyr_Ser-Thr"/>
    <property type="match status" value="1"/>
</dbReference>
<dbReference type="EMBL" id="CP093349">
    <property type="protein sequence ID" value="WOH10148.1"/>
    <property type="molecule type" value="Genomic_DNA"/>
</dbReference>
<gene>
    <name evidence="5" type="ORF">DCAR_0729610</name>
</gene>
<feature type="binding site" evidence="3">
    <location>
        <position position="58"/>
    </location>
    <ligand>
        <name>ATP</name>
        <dbReference type="ChEBI" id="CHEBI:30616"/>
    </ligand>
</feature>
<name>A0AAF1B9X4_DAUCS</name>
<dbReference type="Gene3D" id="3.30.200.20">
    <property type="entry name" value="Phosphorylase Kinase, domain 1"/>
    <property type="match status" value="1"/>
</dbReference>
<feature type="domain" description="Protein kinase" evidence="4">
    <location>
        <begin position="28"/>
        <end position="165"/>
    </location>
</feature>
<dbReference type="Gene3D" id="1.10.510.10">
    <property type="entry name" value="Transferase(Phosphotransferase) domain 1"/>
    <property type="match status" value="1"/>
</dbReference>
<reference evidence="5" key="2">
    <citation type="submission" date="2022-03" db="EMBL/GenBank/DDBJ databases">
        <title>Draft title - Genomic analysis of global carrot germplasm unveils the trajectory of domestication and the origin of high carotenoid orange carrot.</title>
        <authorList>
            <person name="Iorizzo M."/>
            <person name="Ellison S."/>
            <person name="Senalik D."/>
            <person name="Macko-Podgorni A."/>
            <person name="Grzebelus D."/>
            <person name="Bostan H."/>
            <person name="Rolling W."/>
            <person name="Curaba J."/>
            <person name="Simon P."/>
        </authorList>
    </citation>
    <scope>NUCLEOTIDE SEQUENCE</scope>
    <source>
        <tissue evidence="5">Leaf</tissue>
    </source>
</reference>
<reference evidence="5" key="1">
    <citation type="journal article" date="2016" name="Nat. Genet.">
        <title>A high-quality carrot genome assembly provides new insights into carotenoid accumulation and asterid genome evolution.</title>
        <authorList>
            <person name="Iorizzo M."/>
            <person name="Ellison S."/>
            <person name="Senalik D."/>
            <person name="Zeng P."/>
            <person name="Satapoomin P."/>
            <person name="Huang J."/>
            <person name="Bowman M."/>
            <person name="Iovene M."/>
            <person name="Sanseverino W."/>
            <person name="Cavagnaro P."/>
            <person name="Yildiz M."/>
            <person name="Macko-Podgorni A."/>
            <person name="Moranska E."/>
            <person name="Grzebelus E."/>
            <person name="Grzebelus D."/>
            <person name="Ashrafi H."/>
            <person name="Zheng Z."/>
            <person name="Cheng S."/>
            <person name="Spooner D."/>
            <person name="Van Deynze A."/>
            <person name="Simon P."/>
        </authorList>
    </citation>
    <scope>NUCLEOTIDE SEQUENCE</scope>
    <source>
        <tissue evidence="5">Leaf</tissue>
    </source>
</reference>
<dbReference type="GO" id="GO:0005524">
    <property type="term" value="F:ATP binding"/>
    <property type="evidence" value="ECO:0007669"/>
    <property type="project" value="UniProtKB-UniRule"/>
</dbReference>
<evidence type="ECO:0000313" key="6">
    <source>
        <dbReference type="Proteomes" id="UP000077755"/>
    </source>
</evidence>
<dbReference type="FunFam" id="3.30.200.20:FF:000168">
    <property type="entry name" value="L-type lectin-domain containing receptor kinase IX.1"/>
    <property type="match status" value="1"/>
</dbReference>
<dbReference type="GO" id="GO:0051707">
    <property type="term" value="P:response to other organism"/>
    <property type="evidence" value="ECO:0007669"/>
    <property type="project" value="UniProtKB-ARBA"/>
</dbReference>
<dbReference type="AlphaFoldDB" id="A0AAF1B9X4"/>
<dbReference type="InterPro" id="IPR017441">
    <property type="entry name" value="Protein_kinase_ATP_BS"/>
</dbReference>
<proteinExistence type="predicted"/>
<dbReference type="PROSITE" id="PS00107">
    <property type="entry name" value="PROTEIN_KINASE_ATP"/>
    <property type="match status" value="1"/>
</dbReference>
<dbReference type="InterPro" id="IPR001245">
    <property type="entry name" value="Ser-Thr/Tyr_kinase_cat_dom"/>
</dbReference>
<accession>A0AAF1B9X4</accession>
<evidence type="ECO:0000256" key="3">
    <source>
        <dbReference type="PROSITE-ProRule" id="PRU10141"/>
    </source>
</evidence>
<organism evidence="5 6">
    <name type="scientific">Daucus carota subsp. sativus</name>
    <name type="common">Carrot</name>
    <dbReference type="NCBI Taxonomy" id="79200"/>
    <lineage>
        <taxon>Eukaryota</taxon>
        <taxon>Viridiplantae</taxon>
        <taxon>Streptophyta</taxon>
        <taxon>Embryophyta</taxon>
        <taxon>Tracheophyta</taxon>
        <taxon>Spermatophyta</taxon>
        <taxon>Magnoliopsida</taxon>
        <taxon>eudicotyledons</taxon>
        <taxon>Gunneridae</taxon>
        <taxon>Pentapetalae</taxon>
        <taxon>asterids</taxon>
        <taxon>campanulids</taxon>
        <taxon>Apiales</taxon>
        <taxon>Apiaceae</taxon>
        <taxon>Apioideae</taxon>
        <taxon>Scandiceae</taxon>
        <taxon>Daucinae</taxon>
        <taxon>Daucus</taxon>
        <taxon>Daucus sect. Daucus</taxon>
    </lineage>
</organism>
<evidence type="ECO:0000259" key="4">
    <source>
        <dbReference type="PROSITE" id="PS50011"/>
    </source>
</evidence>
<keyword evidence="6" id="KW-1185">Reference proteome</keyword>
<dbReference type="PANTHER" id="PTHR27007">
    <property type="match status" value="1"/>
</dbReference>
<sequence length="165" mass="18846">MTSISDDLERAGPRKFSYQALAVATYNFSDERKLGEGGFGCVYKGYLIDLDLPIAVKKISRSSRQGKKEYVTEVKIISMLRHRNLVQLIGWCHEKSQFLLAYEFMPNRSLDVHLFGDRSSLVWPVRFKITIGLASALLYLHEDCEQCVRGASRHQVQQYNAGLKL</sequence>
<dbReference type="SUPFAM" id="SSF56112">
    <property type="entry name" value="Protein kinase-like (PK-like)"/>
    <property type="match status" value="1"/>
</dbReference>
<keyword evidence="1 3" id="KW-0547">Nucleotide-binding</keyword>
<dbReference type="InterPro" id="IPR011009">
    <property type="entry name" value="Kinase-like_dom_sf"/>
</dbReference>
<protein>
    <recommendedName>
        <fullName evidence="4">Protein kinase domain-containing protein</fullName>
    </recommendedName>
</protein>
<dbReference type="PROSITE" id="PS50011">
    <property type="entry name" value="PROTEIN_KINASE_DOM"/>
    <property type="match status" value="1"/>
</dbReference>
<dbReference type="InterPro" id="IPR050528">
    <property type="entry name" value="L-type_Lectin-RKs"/>
</dbReference>
<evidence type="ECO:0000313" key="5">
    <source>
        <dbReference type="EMBL" id="WOH10148.1"/>
    </source>
</evidence>
<dbReference type="Proteomes" id="UP000077755">
    <property type="component" value="Chromosome 7"/>
</dbReference>